<dbReference type="PANTHER" id="PTHR36930:SF1">
    <property type="entry name" value="MOSC DOMAIN-CONTAINING PROTEIN"/>
    <property type="match status" value="1"/>
</dbReference>
<feature type="chain" id="PRO_5002162590" description="MOSC domain-containing protein" evidence="1">
    <location>
        <begin position="20"/>
        <end position="231"/>
    </location>
</feature>
<dbReference type="STRING" id="913774.A0A0C3CHS9"/>
<dbReference type="Pfam" id="PF03473">
    <property type="entry name" value="MOSC"/>
    <property type="match status" value="1"/>
</dbReference>
<name>A0A0C3CHS9_OIDMZ</name>
<proteinExistence type="predicted"/>
<evidence type="ECO:0000313" key="4">
    <source>
        <dbReference type="Proteomes" id="UP000054321"/>
    </source>
</evidence>
<organism evidence="3 4">
    <name type="scientific">Oidiodendron maius (strain Zn)</name>
    <dbReference type="NCBI Taxonomy" id="913774"/>
    <lineage>
        <taxon>Eukaryota</taxon>
        <taxon>Fungi</taxon>
        <taxon>Dikarya</taxon>
        <taxon>Ascomycota</taxon>
        <taxon>Pezizomycotina</taxon>
        <taxon>Leotiomycetes</taxon>
        <taxon>Leotiomycetes incertae sedis</taxon>
        <taxon>Myxotrichaceae</taxon>
        <taxon>Oidiodendron</taxon>
    </lineage>
</organism>
<dbReference type="AlphaFoldDB" id="A0A0C3CHS9"/>
<evidence type="ECO:0000313" key="3">
    <source>
        <dbReference type="EMBL" id="KIM98548.1"/>
    </source>
</evidence>
<protein>
    <recommendedName>
        <fullName evidence="2">MOSC domain-containing protein</fullName>
    </recommendedName>
</protein>
<dbReference type="InterPro" id="IPR052716">
    <property type="entry name" value="MOSC_domain"/>
</dbReference>
<feature type="domain" description="MOSC" evidence="2">
    <location>
        <begin position="56"/>
        <end position="220"/>
    </location>
</feature>
<dbReference type="InParanoid" id="A0A0C3CHS9"/>
<reference evidence="3 4" key="1">
    <citation type="submission" date="2014-04" db="EMBL/GenBank/DDBJ databases">
        <authorList>
            <consortium name="DOE Joint Genome Institute"/>
            <person name="Kuo A."/>
            <person name="Martino E."/>
            <person name="Perotto S."/>
            <person name="Kohler A."/>
            <person name="Nagy L.G."/>
            <person name="Floudas D."/>
            <person name="Copeland A."/>
            <person name="Barry K.W."/>
            <person name="Cichocki N."/>
            <person name="Veneault-Fourrey C."/>
            <person name="LaButti K."/>
            <person name="Lindquist E.A."/>
            <person name="Lipzen A."/>
            <person name="Lundell T."/>
            <person name="Morin E."/>
            <person name="Murat C."/>
            <person name="Sun H."/>
            <person name="Tunlid A."/>
            <person name="Henrissat B."/>
            <person name="Grigoriev I.V."/>
            <person name="Hibbett D.S."/>
            <person name="Martin F."/>
            <person name="Nordberg H.P."/>
            <person name="Cantor M.N."/>
            <person name="Hua S.X."/>
        </authorList>
    </citation>
    <scope>NUCLEOTIDE SEQUENCE [LARGE SCALE GENOMIC DNA]</scope>
    <source>
        <strain evidence="3 4">Zn</strain>
    </source>
</reference>
<feature type="signal peptide" evidence="1">
    <location>
        <begin position="1"/>
        <end position="19"/>
    </location>
</feature>
<dbReference type="InterPro" id="IPR005302">
    <property type="entry name" value="MoCF_Sase_C"/>
</dbReference>
<keyword evidence="1" id="KW-0732">Signal</keyword>
<dbReference type="HOGENOM" id="CLU_092690_0_0_1"/>
<gene>
    <name evidence="3" type="ORF">OIDMADRAFT_128733</name>
</gene>
<evidence type="ECO:0000256" key="1">
    <source>
        <dbReference type="SAM" id="SignalP"/>
    </source>
</evidence>
<sequence length="231" mass="25369">MTALVSLLLFLALFLLAIAILYYPSHFRTPKQYTLSKDSGIVLSISISSNHAFSKIPAQSITLLENLGVEGDCHCGSEVQHLSRRKSKPYPPNLRQVHLIQSELFQEFRDPGSDGMKYIVRPGDLGENITTAGLDLLGLGVGTKLHFINSATNESEGNHAVVRVTGLRNPCLQISRFQSGLQERCLVRNEAREIVDRRAGIMSVVEVGGVVTKDARIVAEKPKIYEALACV</sequence>
<keyword evidence="4" id="KW-1185">Reference proteome</keyword>
<reference evidence="4" key="2">
    <citation type="submission" date="2015-01" db="EMBL/GenBank/DDBJ databases">
        <title>Evolutionary Origins and Diversification of the Mycorrhizal Mutualists.</title>
        <authorList>
            <consortium name="DOE Joint Genome Institute"/>
            <consortium name="Mycorrhizal Genomics Consortium"/>
            <person name="Kohler A."/>
            <person name="Kuo A."/>
            <person name="Nagy L.G."/>
            <person name="Floudas D."/>
            <person name="Copeland A."/>
            <person name="Barry K.W."/>
            <person name="Cichocki N."/>
            <person name="Veneault-Fourrey C."/>
            <person name="LaButti K."/>
            <person name="Lindquist E.A."/>
            <person name="Lipzen A."/>
            <person name="Lundell T."/>
            <person name="Morin E."/>
            <person name="Murat C."/>
            <person name="Riley R."/>
            <person name="Ohm R."/>
            <person name="Sun H."/>
            <person name="Tunlid A."/>
            <person name="Henrissat B."/>
            <person name="Grigoriev I.V."/>
            <person name="Hibbett D.S."/>
            <person name="Martin F."/>
        </authorList>
    </citation>
    <scope>NUCLEOTIDE SEQUENCE [LARGE SCALE GENOMIC DNA]</scope>
    <source>
        <strain evidence="4">Zn</strain>
    </source>
</reference>
<dbReference type="Proteomes" id="UP000054321">
    <property type="component" value="Unassembled WGS sequence"/>
</dbReference>
<dbReference type="PANTHER" id="PTHR36930">
    <property type="entry name" value="METAL-SULFUR CLUSTER BIOSYNTHESIS PROTEINS YUAD-RELATED"/>
    <property type="match status" value="1"/>
</dbReference>
<accession>A0A0C3CHS9</accession>
<dbReference type="GO" id="GO:0030170">
    <property type="term" value="F:pyridoxal phosphate binding"/>
    <property type="evidence" value="ECO:0007669"/>
    <property type="project" value="InterPro"/>
</dbReference>
<dbReference type="OrthoDB" id="14384at2759"/>
<dbReference type="GO" id="GO:0030151">
    <property type="term" value="F:molybdenum ion binding"/>
    <property type="evidence" value="ECO:0007669"/>
    <property type="project" value="InterPro"/>
</dbReference>
<dbReference type="PROSITE" id="PS51340">
    <property type="entry name" value="MOSC"/>
    <property type="match status" value="1"/>
</dbReference>
<dbReference type="Gene3D" id="2.40.33.20">
    <property type="entry name" value="PK beta-barrel domain-like"/>
    <property type="match status" value="1"/>
</dbReference>
<evidence type="ECO:0000259" key="2">
    <source>
        <dbReference type="PROSITE" id="PS51340"/>
    </source>
</evidence>
<dbReference type="EMBL" id="KN832880">
    <property type="protein sequence ID" value="KIM98548.1"/>
    <property type="molecule type" value="Genomic_DNA"/>
</dbReference>
<dbReference type="InterPro" id="IPR011037">
    <property type="entry name" value="Pyrv_Knase-like_insert_dom_sf"/>
</dbReference>
<dbReference type="GO" id="GO:0003824">
    <property type="term" value="F:catalytic activity"/>
    <property type="evidence" value="ECO:0007669"/>
    <property type="project" value="InterPro"/>
</dbReference>
<dbReference type="SUPFAM" id="SSF50800">
    <property type="entry name" value="PK beta-barrel domain-like"/>
    <property type="match status" value="1"/>
</dbReference>